<dbReference type="AlphaFoldDB" id="A0AA43QKM0"/>
<evidence type="ECO:0000313" key="3">
    <source>
        <dbReference type="Proteomes" id="UP001161017"/>
    </source>
</evidence>
<dbReference type="PROSITE" id="PS51257">
    <property type="entry name" value="PROKAR_LIPOPROTEIN"/>
    <property type="match status" value="1"/>
</dbReference>
<keyword evidence="1" id="KW-0812">Transmembrane</keyword>
<accession>A0AA43QKM0</accession>
<dbReference type="Proteomes" id="UP001161017">
    <property type="component" value="Unassembled WGS sequence"/>
</dbReference>
<evidence type="ECO:0000313" key="2">
    <source>
        <dbReference type="EMBL" id="MDI1486656.1"/>
    </source>
</evidence>
<name>A0AA43QKM0_9LECA</name>
<feature type="transmembrane region" description="Helical" evidence="1">
    <location>
        <begin position="95"/>
        <end position="114"/>
    </location>
</feature>
<protein>
    <submittedName>
        <fullName evidence="2">Uncharacterized protein</fullName>
    </submittedName>
</protein>
<proteinExistence type="predicted"/>
<sequence>MTLCSNRPEGFGPQSHLYSHILTSCFLDTILVPLCTWLYLLALLILFFLPTKPNSSPKTPFFSRAWRKTEKGDSQSVVEEAPPAAKYRGLRMPRVFRTTFLALYYLLLLAQILMCTLEIVRLALAHLGIGLLPFTYVTLFGAFIMRLTRGLGGRIREWRWANIAVFVALLVTNGVKVAEEVKEGVNTRKGTKYPESDEIIDVSVMIGVYTVLMILELVLG</sequence>
<gene>
    <name evidence="2" type="ORF">OHK93_005888</name>
</gene>
<reference evidence="2" key="1">
    <citation type="journal article" date="2023" name="Genome Biol. Evol.">
        <title>First Whole Genome Sequence and Flow Cytometry Genome Size Data for the Lichen-Forming Fungus Ramalina farinacea (Ascomycota).</title>
        <authorList>
            <person name="Llewellyn T."/>
            <person name="Mian S."/>
            <person name="Hill R."/>
            <person name="Leitch I.J."/>
            <person name="Gaya E."/>
        </authorList>
    </citation>
    <scope>NUCLEOTIDE SEQUENCE</scope>
    <source>
        <strain evidence="2">LIQ254RAFAR</strain>
    </source>
</reference>
<dbReference type="EMBL" id="JAPUFD010000003">
    <property type="protein sequence ID" value="MDI1486656.1"/>
    <property type="molecule type" value="Genomic_DNA"/>
</dbReference>
<keyword evidence="1" id="KW-1133">Transmembrane helix</keyword>
<feature type="transmembrane region" description="Helical" evidence="1">
    <location>
        <begin position="126"/>
        <end position="148"/>
    </location>
</feature>
<comment type="caution">
    <text evidence="2">The sequence shown here is derived from an EMBL/GenBank/DDBJ whole genome shotgun (WGS) entry which is preliminary data.</text>
</comment>
<keyword evidence="3" id="KW-1185">Reference proteome</keyword>
<keyword evidence="1" id="KW-0472">Membrane</keyword>
<organism evidence="2 3">
    <name type="scientific">Ramalina farinacea</name>
    <dbReference type="NCBI Taxonomy" id="258253"/>
    <lineage>
        <taxon>Eukaryota</taxon>
        <taxon>Fungi</taxon>
        <taxon>Dikarya</taxon>
        <taxon>Ascomycota</taxon>
        <taxon>Pezizomycotina</taxon>
        <taxon>Lecanoromycetes</taxon>
        <taxon>OSLEUM clade</taxon>
        <taxon>Lecanoromycetidae</taxon>
        <taxon>Lecanorales</taxon>
        <taxon>Lecanorineae</taxon>
        <taxon>Ramalinaceae</taxon>
        <taxon>Ramalina</taxon>
    </lineage>
</organism>
<evidence type="ECO:0000256" key="1">
    <source>
        <dbReference type="SAM" id="Phobius"/>
    </source>
</evidence>
<feature type="transmembrane region" description="Helical" evidence="1">
    <location>
        <begin position="30"/>
        <end position="49"/>
    </location>
</feature>